<evidence type="ECO:0000256" key="1">
    <source>
        <dbReference type="SAM" id="MobiDB-lite"/>
    </source>
</evidence>
<dbReference type="EMBL" id="QGMK01001067">
    <property type="protein sequence ID" value="TVY73479.1"/>
    <property type="molecule type" value="Genomic_DNA"/>
</dbReference>
<dbReference type="OrthoDB" id="1193027at2759"/>
<feature type="chain" id="PRO_5035849469" evidence="2">
    <location>
        <begin position="21"/>
        <end position="370"/>
    </location>
</feature>
<feature type="signal peptide" evidence="2">
    <location>
        <begin position="1"/>
        <end position="20"/>
    </location>
</feature>
<protein>
    <submittedName>
        <fullName evidence="3">Uncharacterized protein</fullName>
    </submittedName>
</protein>
<evidence type="ECO:0000313" key="4">
    <source>
        <dbReference type="Proteomes" id="UP000469558"/>
    </source>
</evidence>
<evidence type="ECO:0000256" key="2">
    <source>
        <dbReference type="SAM" id="SignalP"/>
    </source>
</evidence>
<reference evidence="3 4" key="1">
    <citation type="submission" date="2018-05" db="EMBL/GenBank/DDBJ databases">
        <title>Genome sequencing and assembly of the regulated plant pathogen Lachnellula willkommii and related sister species for the development of diagnostic species identification markers.</title>
        <authorList>
            <person name="Giroux E."/>
            <person name="Bilodeau G."/>
        </authorList>
    </citation>
    <scope>NUCLEOTIDE SEQUENCE [LARGE SCALE GENOMIC DNA]</scope>
    <source>
        <strain evidence="3 4">CBS 268.59</strain>
    </source>
</reference>
<sequence length="370" mass="38315">MQSVSAAFLLVLALATQSFAAPAAMPDSYSAASSLVDTYLTQTYDDGQYHAFTSLPTSVPTSVTIPTSIPTLNPPMVTYGGPSSYGGTNTTDTCTDSTGTGYATGKYTGTGSIIKPTILKIIGTGVPTNATRTGHPKSSSVPTGYGHPTSSAPAPTSTATNTLLHGDGSTWPTIDKWVTFDALWSLNSHNIEQSCTGLKNATTGFTPPLNTPQETSDLKAAILSESKSASVDSRYILATVLQESHGCVHVGSTWANDYSVFNPGVMQDHNGPNSCYEAAAGKCTQGTIQGMIHDGVAGTWAYLGGGDGLFGTMKNATTLGAKEGTAQQVYWAAKIYNSGSYKAGDDLSYSPGATSTYASDIANRLIGAVF</sequence>
<dbReference type="Proteomes" id="UP000469558">
    <property type="component" value="Unassembled WGS sequence"/>
</dbReference>
<proteinExistence type="predicted"/>
<comment type="caution">
    <text evidence="3">The sequence shown here is derived from an EMBL/GenBank/DDBJ whole genome shotgun (WGS) entry which is preliminary data.</text>
</comment>
<keyword evidence="4" id="KW-1185">Reference proteome</keyword>
<keyword evidence="2" id="KW-0732">Signal</keyword>
<dbReference type="AlphaFoldDB" id="A0A8T9C0X0"/>
<name>A0A8T9C0X0_9HELO</name>
<feature type="compositionally biased region" description="Low complexity" evidence="1">
    <location>
        <begin position="148"/>
        <end position="160"/>
    </location>
</feature>
<accession>A0A8T9C0X0</accession>
<evidence type="ECO:0000313" key="3">
    <source>
        <dbReference type="EMBL" id="TVY73479.1"/>
    </source>
</evidence>
<gene>
    <name evidence="3" type="ORF">LSUE1_G005747</name>
</gene>
<feature type="compositionally biased region" description="Polar residues" evidence="1">
    <location>
        <begin position="126"/>
        <end position="142"/>
    </location>
</feature>
<feature type="region of interest" description="Disordered" evidence="1">
    <location>
        <begin position="126"/>
        <end position="164"/>
    </location>
</feature>
<organism evidence="3 4">
    <name type="scientific">Lachnellula suecica</name>
    <dbReference type="NCBI Taxonomy" id="602035"/>
    <lineage>
        <taxon>Eukaryota</taxon>
        <taxon>Fungi</taxon>
        <taxon>Dikarya</taxon>
        <taxon>Ascomycota</taxon>
        <taxon>Pezizomycotina</taxon>
        <taxon>Leotiomycetes</taxon>
        <taxon>Helotiales</taxon>
        <taxon>Lachnaceae</taxon>
        <taxon>Lachnellula</taxon>
    </lineage>
</organism>